<evidence type="ECO:0008006" key="3">
    <source>
        <dbReference type="Google" id="ProtNLM"/>
    </source>
</evidence>
<dbReference type="Proteomes" id="UP000283325">
    <property type="component" value="Unassembled WGS sequence"/>
</dbReference>
<name>A0A415MTJ3_9FIRM</name>
<gene>
    <name evidence="1" type="ORF">DWZ98_15620</name>
</gene>
<sequence>MSYFYLDAKEFERVVDAISKFSDGALAERIINDYLHTEGGRIIKENIQKILPVSGRTWNGKKTAASQTDPFTLKEENLAVIVKTKGPYHYLYFPDDGSNTQHHYGNQQFMFDGANASEDKIVNEVIDELVRRLEEI</sequence>
<comment type="caution">
    <text evidence="1">The sequence shown here is derived from an EMBL/GenBank/DDBJ whole genome shotgun (WGS) entry which is preliminary data.</text>
</comment>
<evidence type="ECO:0000313" key="2">
    <source>
        <dbReference type="Proteomes" id="UP000283325"/>
    </source>
</evidence>
<evidence type="ECO:0000313" key="1">
    <source>
        <dbReference type="EMBL" id="RHL84338.1"/>
    </source>
</evidence>
<reference evidence="1 2" key="1">
    <citation type="submission" date="2018-08" db="EMBL/GenBank/DDBJ databases">
        <title>A genome reference for cultivated species of the human gut microbiota.</title>
        <authorList>
            <person name="Zou Y."/>
            <person name="Xue W."/>
            <person name="Luo G."/>
        </authorList>
    </citation>
    <scope>NUCLEOTIDE SEQUENCE [LARGE SCALE GENOMIC DNA]</scope>
    <source>
        <strain evidence="1 2">AF36-1BH</strain>
    </source>
</reference>
<accession>A0A415MTJ3</accession>
<dbReference type="AlphaFoldDB" id="A0A415MTJ3"/>
<proteinExistence type="predicted"/>
<organism evidence="1 2">
    <name type="scientific">Dorea formicigenerans</name>
    <dbReference type="NCBI Taxonomy" id="39486"/>
    <lineage>
        <taxon>Bacteria</taxon>
        <taxon>Bacillati</taxon>
        <taxon>Bacillota</taxon>
        <taxon>Clostridia</taxon>
        <taxon>Lachnospirales</taxon>
        <taxon>Lachnospiraceae</taxon>
        <taxon>Dorea</taxon>
    </lineage>
</organism>
<dbReference type="RefSeq" id="WP_118427641.1">
    <property type="nucleotide sequence ID" value="NZ_QRPD01000019.1"/>
</dbReference>
<protein>
    <recommendedName>
        <fullName evidence="3">HK97 gp10 family phage protein</fullName>
    </recommendedName>
</protein>
<dbReference type="EMBL" id="QRPD01000019">
    <property type="protein sequence ID" value="RHL84338.1"/>
    <property type="molecule type" value="Genomic_DNA"/>
</dbReference>